<dbReference type="HOGENOM" id="CLU_023205_2_3_2"/>
<dbReference type="SUPFAM" id="SSF51430">
    <property type="entry name" value="NAD(P)-linked oxidoreductase"/>
    <property type="match status" value="1"/>
</dbReference>
<keyword evidence="3" id="KW-1185">Reference proteome</keyword>
<dbReference type="InterPro" id="IPR023210">
    <property type="entry name" value="NADP_OxRdtase_dom"/>
</dbReference>
<organism evidence="2 3">
    <name type="scientific">Pyrobaculum calidifontis (strain DSM 21063 / JCM 11548 / VA1)</name>
    <dbReference type="NCBI Taxonomy" id="410359"/>
    <lineage>
        <taxon>Archaea</taxon>
        <taxon>Thermoproteota</taxon>
        <taxon>Thermoprotei</taxon>
        <taxon>Thermoproteales</taxon>
        <taxon>Thermoproteaceae</taxon>
        <taxon>Pyrobaculum</taxon>
    </lineage>
</organism>
<evidence type="ECO:0000259" key="1">
    <source>
        <dbReference type="Pfam" id="PF00248"/>
    </source>
</evidence>
<dbReference type="GO" id="GO:0016491">
    <property type="term" value="F:oxidoreductase activity"/>
    <property type="evidence" value="ECO:0007669"/>
    <property type="project" value="InterPro"/>
</dbReference>
<dbReference type="Gene3D" id="3.20.20.100">
    <property type="entry name" value="NADP-dependent oxidoreductase domain"/>
    <property type="match status" value="1"/>
</dbReference>
<proteinExistence type="predicted"/>
<name>A3MTB4_PYRCJ</name>
<dbReference type="KEGG" id="pcl:Pcal_0448"/>
<evidence type="ECO:0000313" key="3">
    <source>
        <dbReference type="Proteomes" id="UP000001431"/>
    </source>
</evidence>
<dbReference type="STRING" id="410359.Pcal_0448"/>
<accession>A3MTB4</accession>
<dbReference type="InterPro" id="IPR020471">
    <property type="entry name" value="AKR"/>
</dbReference>
<dbReference type="EMBL" id="CP000561">
    <property type="protein sequence ID" value="ABO07881.1"/>
    <property type="molecule type" value="Genomic_DNA"/>
</dbReference>
<dbReference type="PANTHER" id="PTHR43638">
    <property type="entry name" value="OXIDOREDUCTASE, ALDO/KETO REDUCTASE FAMILY PROTEIN"/>
    <property type="match status" value="1"/>
</dbReference>
<dbReference type="eggNOG" id="arCOG01619">
    <property type="taxonomic scope" value="Archaea"/>
</dbReference>
<dbReference type="AlphaFoldDB" id="A3MTB4"/>
<dbReference type="InterPro" id="IPR036812">
    <property type="entry name" value="NAD(P)_OxRdtase_dom_sf"/>
</dbReference>
<dbReference type="Proteomes" id="UP000001431">
    <property type="component" value="Chromosome"/>
</dbReference>
<reference evidence="2" key="1">
    <citation type="submission" date="2007-02" db="EMBL/GenBank/DDBJ databases">
        <title>Complete sequence of Pyrobaculum calidifontis JCM 11548.</title>
        <authorList>
            <consortium name="US DOE Joint Genome Institute"/>
            <person name="Copeland A."/>
            <person name="Lucas S."/>
            <person name="Lapidus A."/>
            <person name="Barry K."/>
            <person name="Glavina del Rio T."/>
            <person name="Dalin E."/>
            <person name="Tice H."/>
            <person name="Pitluck S."/>
            <person name="Chain P."/>
            <person name="Malfatti S."/>
            <person name="Shin M."/>
            <person name="Vergez L."/>
            <person name="Schmutz J."/>
            <person name="Larimer F."/>
            <person name="Land M."/>
            <person name="Hauser L."/>
            <person name="Kyrpides N."/>
            <person name="Mikhailova N."/>
            <person name="Cozen A.E."/>
            <person name="Fitz-Gibbon S.T."/>
            <person name="House C.H."/>
            <person name="Saltikov C."/>
            <person name="Lowe T.M."/>
            <person name="Richardson P."/>
        </authorList>
    </citation>
    <scope>NUCLEOTIDE SEQUENCE [LARGE SCALE GENOMIC DNA]</scope>
    <source>
        <strain evidence="2">JCM 11548</strain>
    </source>
</reference>
<sequence>MYTNTHVKCLKRVGCVPPMGVGTFGIGGDFWHRDDSRDYHWIQALRRAFELGLTLVDTSELYGRGHAEELVKYASSDIRDLYIVAKIQPTAPTPEEVFKRLAASAERLGRRVWLAMFHWVPVGASICDVVKALEAAVEKGLANHYGLSNVTAQQLRQALTCYKKTPPAAVENRYSLLHRRDEVDIFPIVEKEGMLYIAYSPLERGALALDPFLAEIGKRYGKTAAQVALNWYTRWPHVVPVPKAADIKHVEENAGALGWALTEKDWELINTHYYAYRFEVAPQRDKT</sequence>
<evidence type="ECO:0000313" key="2">
    <source>
        <dbReference type="EMBL" id="ABO07881.1"/>
    </source>
</evidence>
<dbReference type="PANTHER" id="PTHR43638:SF3">
    <property type="entry name" value="ALDEHYDE REDUCTASE"/>
    <property type="match status" value="1"/>
</dbReference>
<feature type="domain" description="NADP-dependent oxidoreductase" evidence="1">
    <location>
        <begin position="19"/>
        <end position="272"/>
    </location>
</feature>
<protein>
    <submittedName>
        <fullName evidence="2">Aldo/keto reductase</fullName>
    </submittedName>
</protein>
<gene>
    <name evidence="2" type="ordered locus">Pcal_0448</name>
</gene>
<dbReference type="Pfam" id="PF00248">
    <property type="entry name" value="Aldo_ket_red"/>
    <property type="match status" value="1"/>
</dbReference>
<dbReference type="PRINTS" id="PR00069">
    <property type="entry name" value="ALDKETRDTASE"/>
</dbReference>